<gene>
    <name evidence="2" type="ORF">CTRI78_v002475</name>
</gene>
<feature type="region of interest" description="Disordered" evidence="1">
    <location>
        <begin position="173"/>
        <end position="193"/>
    </location>
</feature>
<evidence type="ECO:0000256" key="1">
    <source>
        <dbReference type="SAM" id="MobiDB-lite"/>
    </source>
</evidence>
<reference evidence="2 3" key="1">
    <citation type="submission" date="2018-12" db="EMBL/GenBank/DDBJ databases">
        <title>Genome sequence and assembly of Colletotrichum trifolii.</title>
        <authorList>
            <person name="Gan P."/>
            <person name="Shirasu K."/>
        </authorList>
    </citation>
    <scope>NUCLEOTIDE SEQUENCE [LARGE SCALE GENOMIC DNA]</scope>
    <source>
        <strain evidence="2 3">543-2</strain>
    </source>
</reference>
<feature type="compositionally biased region" description="Basic and acidic residues" evidence="1">
    <location>
        <begin position="681"/>
        <end position="705"/>
    </location>
</feature>
<evidence type="ECO:0000313" key="2">
    <source>
        <dbReference type="EMBL" id="TDZ67919.1"/>
    </source>
</evidence>
<dbReference type="STRING" id="5466.A0A4R8RLL4"/>
<feature type="compositionally biased region" description="Basic residues" evidence="1">
    <location>
        <begin position="42"/>
        <end position="52"/>
    </location>
</feature>
<organism evidence="2 3">
    <name type="scientific">Colletotrichum trifolii</name>
    <dbReference type="NCBI Taxonomy" id="5466"/>
    <lineage>
        <taxon>Eukaryota</taxon>
        <taxon>Fungi</taxon>
        <taxon>Dikarya</taxon>
        <taxon>Ascomycota</taxon>
        <taxon>Pezizomycotina</taxon>
        <taxon>Sordariomycetes</taxon>
        <taxon>Hypocreomycetidae</taxon>
        <taxon>Glomerellales</taxon>
        <taxon>Glomerellaceae</taxon>
        <taxon>Colletotrichum</taxon>
        <taxon>Colletotrichum orbiculare species complex</taxon>
    </lineage>
</organism>
<comment type="caution">
    <text evidence="2">The sequence shown here is derived from an EMBL/GenBank/DDBJ whole genome shotgun (WGS) entry which is preliminary data.</text>
</comment>
<feature type="region of interest" description="Disordered" evidence="1">
    <location>
        <begin position="632"/>
        <end position="748"/>
    </location>
</feature>
<dbReference type="Proteomes" id="UP000295703">
    <property type="component" value="Unassembled WGS sequence"/>
</dbReference>
<feature type="compositionally biased region" description="Basic and acidic residues" evidence="1">
    <location>
        <begin position="460"/>
        <end position="499"/>
    </location>
</feature>
<accession>A0A4R8RLL4</accession>
<feature type="region of interest" description="Disordered" evidence="1">
    <location>
        <begin position="456"/>
        <end position="504"/>
    </location>
</feature>
<feature type="compositionally biased region" description="Basic and acidic residues" evidence="1">
    <location>
        <begin position="116"/>
        <end position="125"/>
    </location>
</feature>
<feature type="region of interest" description="Disordered" evidence="1">
    <location>
        <begin position="37"/>
        <end position="125"/>
    </location>
</feature>
<feature type="compositionally biased region" description="Polar residues" evidence="1">
    <location>
        <begin position="726"/>
        <end position="748"/>
    </location>
</feature>
<name>A0A4R8RLL4_COLTR</name>
<dbReference type="AlphaFoldDB" id="A0A4R8RLL4"/>
<feature type="compositionally biased region" description="Low complexity" evidence="1">
    <location>
        <begin position="67"/>
        <end position="110"/>
    </location>
</feature>
<sequence>MESGRYSTEDLLGIRDGQQALFTKKLQAKAKENETLADIMGHKHTLRHRKAHPFLSRASAEARKSSSADSDGSILSKAPIQIQPLTQPQIQTQASKAPQAPKAPQAQTQPQPQPEPEPKHVHQLDGQDAEADFDAPENLDRRSSLPDRKRKGFEQFYEAVRSPTHVRVTAGGRIVPNTLDPSHSSPISKSHKERFAADTNGIHPSFAQGFNGMPFMPGQPQPMLGPMPSAMPPGYPFMTHGAAPFGFAMPPPFAFAQPPVAGKLQVNGEEKRELQDDSMAGFPGIRSVTMPSYGGQWYCPPQPMMPMGYPGGSMIPQMAQLQQPQMGPAQVQMPQMAQAQAQMAQMPQMTQVVGFNHMGQPLYYPQPPTPARTFTTAVQSQPQQTQQPVSSIRPSIITKNQLGGLRASLKKAEAQLAYNRHQIDEKHMEEYARQLRADIEHFEIKLKGELALETSCQNASREHSKDKGEKTAPRDLSKDKVKEEKSARECSKAKGEKKDHSRKHSVLPVTAALAPVFQPRDGTPAHVKEERAFSGRFFGPIPANLEEAQKYISMAPPAPIDEQFSNFARDNKTLALPYLIGEAPFGMEPSPSLRDYTYHRSLTQDEEMAKHLFWTKAPEHLRKKFPKFDGKDFYASSPEKQDRPKPSDLPSMPNLPTGRPDQDFGFSLPTENMDPFAPLEPYRDGGEVKAARAASRERELKRATKSDNVTSPVRQRGTKLRPVAHFNSQGVASKDTSSTENIGETDSEKASFNSLVRAWSEKVTATATAAALPGAVTSTNAHGYLPQYSIGHAAASLSPAIVKAAGQVTRPPPSKTVERVEAALSLLTISDDRAENQPPLKTT</sequence>
<proteinExistence type="predicted"/>
<dbReference type="EMBL" id="RYZW01000014">
    <property type="protein sequence ID" value="TDZ67919.1"/>
    <property type="molecule type" value="Genomic_DNA"/>
</dbReference>
<evidence type="ECO:0000313" key="3">
    <source>
        <dbReference type="Proteomes" id="UP000295703"/>
    </source>
</evidence>
<protein>
    <submittedName>
        <fullName evidence="2">Uncharacterized protein</fullName>
    </submittedName>
</protein>
<keyword evidence="3" id="KW-1185">Reference proteome</keyword>